<feature type="region of interest" description="Disordered" evidence="1">
    <location>
        <begin position="113"/>
        <end position="149"/>
    </location>
</feature>
<reference evidence="3 4" key="1">
    <citation type="journal article" date="2015" name="Plant Cell">
        <title>Oil accumulation by the oleaginous diatom Fistulifera solaris as revealed by the genome and transcriptome.</title>
        <authorList>
            <person name="Tanaka T."/>
            <person name="Maeda Y."/>
            <person name="Veluchamy A."/>
            <person name="Tanaka M."/>
            <person name="Abida H."/>
            <person name="Marechal E."/>
            <person name="Bowler C."/>
            <person name="Muto M."/>
            <person name="Sunaga Y."/>
            <person name="Tanaka M."/>
            <person name="Yoshino T."/>
            <person name="Taniguchi T."/>
            <person name="Fukuda Y."/>
            <person name="Nemoto M."/>
            <person name="Matsumoto M."/>
            <person name="Wong P.S."/>
            <person name="Aburatani S."/>
            <person name="Fujibuchi W."/>
        </authorList>
    </citation>
    <scope>NUCLEOTIDE SEQUENCE [LARGE SCALE GENOMIC DNA]</scope>
    <source>
        <strain evidence="3 4">JPCC DA0580</strain>
    </source>
</reference>
<keyword evidence="4" id="KW-1185">Reference proteome</keyword>
<keyword evidence="2" id="KW-1133">Transmembrane helix</keyword>
<evidence type="ECO:0000256" key="1">
    <source>
        <dbReference type="SAM" id="MobiDB-lite"/>
    </source>
</evidence>
<dbReference type="InParanoid" id="A0A1Z5JA55"/>
<comment type="caution">
    <text evidence="3">The sequence shown here is derived from an EMBL/GenBank/DDBJ whole genome shotgun (WGS) entry which is preliminary data.</text>
</comment>
<feature type="region of interest" description="Disordered" evidence="1">
    <location>
        <begin position="415"/>
        <end position="514"/>
    </location>
</feature>
<gene>
    <name evidence="3" type="ORF">FisN_14Lh147</name>
</gene>
<evidence type="ECO:0000313" key="4">
    <source>
        <dbReference type="Proteomes" id="UP000198406"/>
    </source>
</evidence>
<feature type="compositionally biased region" description="Polar residues" evidence="1">
    <location>
        <begin position="113"/>
        <end position="128"/>
    </location>
</feature>
<feature type="compositionally biased region" description="Basic and acidic residues" evidence="1">
    <location>
        <begin position="463"/>
        <end position="473"/>
    </location>
</feature>
<feature type="compositionally biased region" description="Basic and acidic residues" evidence="1">
    <location>
        <begin position="415"/>
        <end position="429"/>
    </location>
</feature>
<protein>
    <submittedName>
        <fullName evidence="3">Uncharacterized protein</fullName>
    </submittedName>
</protein>
<evidence type="ECO:0000313" key="3">
    <source>
        <dbReference type="EMBL" id="GAX10641.1"/>
    </source>
</evidence>
<feature type="transmembrane region" description="Helical" evidence="2">
    <location>
        <begin position="355"/>
        <end position="378"/>
    </location>
</feature>
<feature type="transmembrane region" description="Helical" evidence="2">
    <location>
        <begin position="78"/>
        <end position="96"/>
    </location>
</feature>
<dbReference type="OrthoDB" id="48775at2759"/>
<keyword evidence="2" id="KW-0472">Membrane</keyword>
<feature type="transmembrane region" description="Helical" evidence="2">
    <location>
        <begin position="295"/>
        <end position="315"/>
    </location>
</feature>
<keyword evidence="2" id="KW-0812">Transmembrane</keyword>
<dbReference type="Proteomes" id="UP000198406">
    <property type="component" value="Unassembled WGS sequence"/>
</dbReference>
<feature type="transmembrane region" description="Helical" evidence="2">
    <location>
        <begin position="327"/>
        <end position="349"/>
    </location>
</feature>
<feature type="transmembrane region" description="Helical" evidence="2">
    <location>
        <begin position="191"/>
        <end position="210"/>
    </location>
</feature>
<dbReference type="EMBL" id="BDSP01000022">
    <property type="protein sequence ID" value="GAX10641.1"/>
    <property type="molecule type" value="Genomic_DNA"/>
</dbReference>
<accession>A0A1Z5JA55</accession>
<proteinExistence type="predicted"/>
<feature type="compositionally biased region" description="Basic residues" evidence="1">
    <location>
        <begin position="474"/>
        <end position="485"/>
    </location>
</feature>
<sequence length="514" mass="59411">MFTIAKSASFWFHYCFRSSSLKLQIVFLEQAYERTVRKIATTSLRLAVMMPHLLFWGFAAVTKWLLPSLFQWLACDTALLPVLRLWYPVTATLLLLHDMKLVNQQQLKTIASTATRTPQRKTSSSTPRTPLLRMFPRTTPASEPRKRREVNEMKERETYWLQFWLTNAAFLCGKGVWQALPFLAKLVNRRWILQFELLLYIWVFVMPYLLPQIAHAPEGKPLALLEPRIRRVARTVYQSTQLFSDAWWETWVLRPLTTTLNLLVTLRMLSRPFADELRNVVTQSKALLLPSLSLFMPRFLSIFGLLFVQYVLPLYQQSTLRHEGMLRYWVIHILLSAITQATDAILWWIPLSRVVIFVAFVVIGTFPAAVDLCIRMILYDLEVFRLLPSTEEQPENSSWASRGVHALLERLPKAKEDPLTPAKEEENRNAAHGASLPFIDSDEEQDDAVLYASSEDEPYSSSERSHTTEENKPMSKKKSPKRSRTKANGVVGKENDGNVRRSGRQRTRTERLAS</sequence>
<organism evidence="3 4">
    <name type="scientific">Fistulifera solaris</name>
    <name type="common">Oleaginous diatom</name>
    <dbReference type="NCBI Taxonomy" id="1519565"/>
    <lineage>
        <taxon>Eukaryota</taxon>
        <taxon>Sar</taxon>
        <taxon>Stramenopiles</taxon>
        <taxon>Ochrophyta</taxon>
        <taxon>Bacillariophyta</taxon>
        <taxon>Bacillariophyceae</taxon>
        <taxon>Bacillariophycidae</taxon>
        <taxon>Naviculales</taxon>
        <taxon>Naviculaceae</taxon>
        <taxon>Fistulifera</taxon>
    </lineage>
</organism>
<evidence type="ECO:0000256" key="2">
    <source>
        <dbReference type="SAM" id="Phobius"/>
    </source>
</evidence>
<dbReference type="AlphaFoldDB" id="A0A1Z5JA55"/>
<feature type="transmembrane region" description="Helical" evidence="2">
    <location>
        <begin position="44"/>
        <end position="66"/>
    </location>
</feature>
<name>A0A1Z5JA55_FISSO</name>